<feature type="region of interest" description="Disordered" evidence="1">
    <location>
        <begin position="15"/>
        <end position="43"/>
    </location>
</feature>
<accession>A0A975NJ04</accession>
<proteinExistence type="predicted"/>
<dbReference type="Proteomes" id="UP000680839">
    <property type="component" value="Chromosome"/>
</dbReference>
<evidence type="ECO:0000313" key="2">
    <source>
        <dbReference type="EMBL" id="QWG15725.1"/>
    </source>
</evidence>
<name>A0A975NJ04_9BRAD</name>
<reference evidence="2" key="1">
    <citation type="submission" date="2021-06" db="EMBL/GenBank/DDBJ databases">
        <title>Bradyrhizobium sp. S2-20-1 Genome sequencing.</title>
        <authorList>
            <person name="Jin L."/>
        </authorList>
    </citation>
    <scope>NUCLEOTIDE SEQUENCE</scope>
    <source>
        <strain evidence="2">S2-20-1</strain>
    </source>
</reference>
<dbReference type="AlphaFoldDB" id="A0A975NJ04"/>
<organism evidence="2 3">
    <name type="scientific">Bradyrhizobium sediminis</name>
    <dbReference type="NCBI Taxonomy" id="2840469"/>
    <lineage>
        <taxon>Bacteria</taxon>
        <taxon>Pseudomonadati</taxon>
        <taxon>Pseudomonadota</taxon>
        <taxon>Alphaproteobacteria</taxon>
        <taxon>Hyphomicrobiales</taxon>
        <taxon>Nitrobacteraceae</taxon>
        <taxon>Bradyrhizobium</taxon>
    </lineage>
</organism>
<evidence type="ECO:0000256" key="1">
    <source>
        <dbReference type="SAM" id="MobiDB-lite"/>
    </source>
</evidence>
<dbReference type="EMBL" id="CP076134">
    <property type="protein sequence ID" value="QWG15725.1"/>
    <property type="molecule type" value="Genomic_DNA"/>
</dbReference>
<gene>
    <name evidence="2" type="ORF">KMZ29_09520</name>
</gene>
<protein>
    <submittedName>
        <fullName evidence="2">Uncharacterized protein</fullName>
    </submittedName>
</protein>
<sequence length="86" mass="9706">MLPFDPEHTLRERNISMAKIASADEAGKAARDQTSPPARNPEVAVEEEYQAARQRGTAQALELFIARHPDSAYAEKARSELRRMQR</sequence>
<evidence type="ECO:0000313" key="3">
    <source>
        <dbReference type="Proteomes" id="UP000680839"/>
    </source>
</evidence>